<dbReference type="EMBL" id="QJKJ01011036">
    <property type="protein sequence ID" value="RDX72160.1"/>
    <property type="molecule type" value="Genomic_DNA"/>
</dbReference>
<sequence>MVSFERLFFWRALAFRFHYFHIYFVLLQDFIFLATMSGTSSSEGLYLPSSSLSGSKALAAMPITMAEGAFRSPTPVVPRVEHFEWVHKDVLSYHSKMSRFEVASLSESKRWMHKSFAHKFVMTRCSSQERICHAAKDGENDFIYMYETVLVDFGMTLPFNHFVGDILRMIGVAPSQLHPNRWAALQAFKAVCLALCIIPSASVFLSHYTIRVGKKAVEEKTVALEVEAAAIKKEKQTLTARVDLLEGTIIEQHEDGFNKALRKIALLTPDFDLSPYAMTKEVKDGKLVSLNFRKDSEHWLLASVIQVRADLGEFYMKMA</sequence>
<gene>
    <name evidence="2" type="ORF">CR513_48394</name>
</gene>
<dbReference type="AlphaFoldDB" id="A0A371F1J5"/>
<dbReference type="InterPro" id="IPR007321">
    <property type="entry name" value="Transposase_28"/>
</dbReference>
<dbReference type="OrthoDB" id="1750920at2759"/>
<keyword evidence="3" id="KW-1185">Reference proteome</keyword>
<protein>
    <recommendedName>
        <fullName evidence="1">Transposase (putative) gypsy type domain-containing protein</fullName>
    </recommendedName>
</protein>
<proteinExistence type="predicted"/>
<feature type="non-terminal residue" evidence="2">
    <location>
        <position position="1"/>
    </location>
</feature>
<dbReference type="Pfam" id="PF04195">
    <property type="entry name" value="Transposase_28"/>
    <property type="match status" value="1"/>
</dbReference>
<feature type="domain" description="Transposase (putative) gypsy type" evidence="1">
    <location>
        <begin position="152"/>
        <end position="211"/>
    </location>
</feature>
<name>A0A371F1J5_MUCPR</name>
<evidence type="ECO:0000259" key="1">
    <source>
        <dbReference type="Pfam" id="PF04195"/>
    </source>
</evidence>
<organism evidence="2 3">
    <name type="scientific">Mucuna pruriens</name>
    <name type="common">Velvet bean</name>
    <name type="synonym">Dolichos pruriens</name>
    <dbReference type="NCBI Taxonomy" id="157652"/>
    <lineage>
        <taxon>Eukaryota</taxon>
        <taxon>Viridiplantae</taxon>
        <taxon>Streptophyta</taxon>
        <taxon>Embryophyta</taxon>
        <taxon>Tracheophyta</taxon>
        <taxon>Spermatophyta</taxon>
        <taxon>Magnoliopsida</taxon>
        <taxon>eudicotyledons</taxon>
        <taxon>Gunneridae</taxon>
        <taxon>Pentapetalae</taxon>
        <taxon>rosids</taxon>
        <taxon>fabids</taxon>
        <taxon>Fabales</taxon>
        <taxon>Fabaceae</taxon>
        <taxon>Papilionoideae</taxon>
        <taxon>50 kb inversion clade</taxon>
        <taxon>NPAAA clade</taxon>
        <taxon>indigoferoid/millettioid clade</taxon>
        <taxon>Phaseoleae</taxon>
        <taxon>Mucuna</taxon>
    </lineage>
</organism>
<accession>A0A371F1J5</accession>
<evidence type="ECO:0000313" key="2">
    <source>
        <dbReference type="EMBL" id="RDX72160.1"/>
    </source>
</evidence>
<comment type="caution">
    <text evidence="2">The sequence shown here is derived from an EMBL/GenBank/DDBJ whole genome shotgun (WGS) entry which is preliminary data.</text>
</comment>
<evidence type="ECO:0000313" key="3">
    <source>
        <dbReference type="Proteomes" id="UP000257109"/>
    </source>
</evidence>
<reference evidence="2" key="1">
    <citation type="submission" date="2018-05" db="EMBL/GenBank/DDBJ databases">
        <title>Draft genome of Mucuna pruriens seed.</title>
        <authorList>
            <person name="Nnadi N.E."/>
            <person name="Vos R."/>
            <person name="Hasami M.H."/>
            <person name="Devisetty U.K."/>
            <person name="Aguiy J.C."/>
        </authorList>
    </citation>
    <scope>NUCLEOTIDE SEQUENCE [LARGE SCALE GENOMIC DNA]</scope>
    <source>
        <strain evidence="2">JCA_2017</strain>
    </source>
</reference>
<dbReference type="Proteomes" id="UP000257109">
    <property type="component" value="Unassembled WGS sequence"/>
</dbReference>